<dbReference type="EMBL" id="SBIQ01000299">
    <property type="protein sequence ID" value="KAF7680964.1"/>
    <property type="molecule type" value="Genomic_DNA"/>
</dbReference>
<reference evidence="1 2" key="1">
    <citation type="submission" date="2019-01" db="EMBL/GenBank/DDBJ databases">
        <title>Genomes sequencing and comparative genomics of infectious freshwater microsporidia, Cucumispora dikerogammari and Thelohania contejeani.</title>
        <authorList>
            <person name="Cormier A."/>
            <person name="Giraud I."/>
            <person name="Wattier R."/>
            <person name="Teixeira M."/>
            <person name="Grandjean F."/>
            <person name="Rigaud T."/>
            <person name="Cordaux R."/>
        </authorList>
    </citation>
    <scope>NUCLEOTIDE SEQUENCE [LARGE SCALE GENOMIC DNA]</scope>
    <source>
        <strain evidence="1">T1</strain>
        <tissue evidence="1">Spores</tissue>
    </source>
</reference>
<sequence length="632" mass="74954">MMNICSLHIFYTCFAFSSDLNLNTPEYFGNYFSIDDKQLYISKFQEKSSTYDDTCKQALSDISDSYRMHITGESYNNYIDYEKKQIFSEYLKYISEMITDKNYYISTEQIFNSIMKNINLFLFIDEEDDYVKENIKKPLLEILKTLSLHYTISPDCSISFDPKLQKIFSIKMQSVYDNSWFKNLIQGKVDYMKDFEISHYKKNELFINILTFILGKSKFIDDYLNYFYVFYIQNYLISLLLVDLDEVVILSAMSSVSELFYFMQIFMNNIEISPNLSIKNNIATNIIKNILNGSFDLEIYDTFINSISKILCKNDYDYTDISNIIIFYLKNEELRHMVTKMLLADKYSFLEYNIDLLLFGLEFNDDTSKDDAPLKIYNFSENIENEEFNKHVNLLLDILENLSKRIEDAECLNALNYFIRSFIKKICILTNSLVNESNVKKRINQIKILIEVAIKFVKGGYANFEIITGHIENLISTYYFTNEGIFLFNCESENNDIARRLPLVIEFSNILHFIDTDSSRWYTVEFHKMYMILMSIMFIENPILHINEGNEDIIDCYSRVMALKLILKYYLKKNNLFIAKEFIFDFDEETINRLSNNPNLYDISEECINSHRNDANEYNITLDEYYNNYDNN</sequence>
<protein>
    <submittedName>
        <fullName evidence="1">Uncharacterized protein</fullName>
    </submittedName>
</protein>
<keyword evidence="2" id="KW-1185">Reference proteome</keyword>
<gene>
    <name evidence="1" type="ORF">TCON_2421</name>
</gene>
<evidence type="ECO:0000313" key="2">
    <source>
        <dbReference type="Proteomes" id="UP001516464"/>
    </source>
</evidence>
<dbReference type="Proteomes" id="UP001516464">
    <property type="component" value="Unassembled WGS sequence"/>
</dbReference>
<evidence type="ECO:0000313" key="1">
    <source>
        <dbReference type="EMBL" id="KAF7680964.1"/>
    </source>
</evidence>
<organism evidence="1 2">
    <name type="scientific">Astathelohania contejeani</name>
    <dbReference type="NCBI Taxonomy" id="164912"/>
    <lineage>
        <taxon>Eukaryota</taxon>
        <taxon>Fungi</taxon>
        <taxon>Fungi incertae sedis</taxon>
        <taxon>Microsporidia</taxon>
        <taxon>Astathelohaniidae</taxon>
        <taxon>Astathelohania</taxon>
    </lineage>
</organism>
<proteinExistence type="predicted"/>
<accession>A0ABQ7HW61</accession>
<feature type="non-terminal residue" evidence="1">
    <location>
        <position position="632"/>
    </location>
</feature>
<comment type="caution">
    <text evidence="1">The sequence shown here is derived from an EMBL/GenBank/DDBJ whole genome shotgun (WGS) entry which is preliminary data.</text>
</comment>
<name>A0ABQ7HW61_9MICR</name>